<proteinExistence type="inferred from homology"/>
<evidence type="ECO:0000256" key="7">
    <source>
        <dbReference type="ARBA" id="ARBA00023118"/>
    </source>
</evidence>
<evidence type="ECO:0000313" key="11">
    <source>
        <dbReference type="EMBL" id="MEQ5348870.1"/>
    </source>
</evidence>
<feature type="domain" description="Reverse transcriptase" evidence="10">
    <location>
        <begin position="1"/>
        <end position="251"/>
    </location>
</feature>
<protein>
    <recommendedName>
        <fullName evidence="1">RNA-directed DNA polymerase</fullName>
        <ecNumber evidence="1">2.7.7.49</ecNumber>
    </recommendedName>
</protein>
<evidence type="ECO:0000313" key="12">
    <source>
        <dbReference type="Proteomes" id="UP001436462"/>
    </source>
</evidence>
<dbReference type="PRINTS" id="PR00866">
    <property type="entry name" value="RNADNAPOLMS"/>
</dbReference>
<evidence type="ECO:0000256" key="1">
    <source>
        <dbReference type="ARBA" id="ARBA00012493"/>
    </source>
</evidence>
<dbReference type="CDD" id="cd03487">
    <property type="entry name" value="RT_Bac_retron_II"/>
    <property type="match status" value="1"/>
</dbReference>
<sequence>MKKITKKILLEQILNIKEEEIDDFIEKEISNIDVKEIKINNKFAYSLDTNKKLRKIQSNINDFLTPIVELNNSAIAYRKELSYFDFIEPHTKNYHFIRMDISSFFHSLDINDIKTALCQYVDNDIINKNHKQHLIDVIMKCITYTVPITANNENYHNSTILPMGFSTSPLISNLVFRKIDILIQKLCVKLDVIYTRYADDMLFSSPKDKNIVHSDFFIKEIKILISIINLKMNTKKTIIKSHTISLNGYVIQNKINFSGFRGLFNNTIPSEIRISNKKTTIIDKLIHYIIIKKVKNNIILKKLFNEDVRKLMIFSNKKKYIDSYSLDQILNKLIGYRSFLLSIIKYNKKSNITSNKTIQKYQDKIIKIEKCISIVKKKQNKFN</sequence>
<dbReference type="InterPro" id="IPR051083">
    <property type="entry name" value="GrpII_Intron_Splice-Mob/Def"/>
</dbReference>
<keyword evidence="2 11" id="KW-0808">Transferase</keyword>
<dbReference type="PANTHER" id="PTHR34047">
    <property type="entry name" value="NUCLEAR INTRON MATURASE 1, MITOCHONDRIAL-RELATED"/>
    <property type="match status" value="1"/>
</dbReference>
<evidence type="ECO:0000256" key="4">
    <source>
        <dbReference type="ARBA" id="ARBA00022723"/>
    </source>
</evidence>
<evidence type="ECO:0000256" key="8">
    <source>
        <dbReference type="ARBA" id="ARBA00034120"/>
    </source>
</evidence>
<dbReference type="PANTHER" id="PTHR34047:SF7">
    <property type="entry name" value="RNA-DIRECTED DNA POLYMERASE"/>
    <property type="match status" value="1"/>
</dbReference>
<dbReference type="SUPFAM" id="SSF56672">
    <property type="entry name" value="DNA/RNA polymerases"/>
    <property type="match status" value="1"/>
</dbReference>
<keyword evidence="5" id="KW-0460">Magnesium</keyword>
<dbReference type="Proteomes" id="UP001436462">
    <property type="component" value="Unassembled WGS sequence"/>
</dbReference>
<keyword evidence="12" id="KW-1185">Reference proteome</keyword>
<evidence type="ECO:0000259" key="10">
    <source>
        <dbReference type="PROSITE" id="PS50878"/>
    </source>
</evidence>
<evidence type="ECO:0000256" key="5">
    <source>
        <dbReference type="ARBA" id="ARBA00022842"/>
    </source>
</evidence>
<comment type="catalytic activity">
    <reaction evidence="9">
        <text>DNA(n) + a 2'-deoxyribonucleoside 5'-triphosphate = DNA(n+1) + diphosphate</text>
        <dbReference type="Rhea" id="RHEA:22508"/>
        <dbReference type="Rhea" id="RHEA-COMP:17339"/>
        <dbReference type="Rhea" id="RHEA-COMP:17340"/>
        <dbReference type="ChEBI" id="CHEBI:33019"/>
        <dbReference type="ChEBI" id="CHEBI:61560"/>
        <dbReference type="ChEBI" id="CHEBI:173112"/>
        <dbReference type="EC" id="2.7.7.49"/>
    </reaction>
</comment>
<dbReference type="EC" id="2.7.7.49" evidence="1"/>
<comment type="caution">
    <text evidence="11">The sequence shown here is derived from an EMBL/GenBank/DDBJ whole genome shotgun (WGS) entry which is preliminary data.</text>
</comment>
<dbReference type="InterPro" id="IPR000123">
    <property type="entry name" value="Reverse_transcriptase_msDNA"/>
</dbReference>
<dbReference type="InterPro" id="IPR043502">
    <property type="entry name" value="DNA/RNA_pol_sf"/>
</dbReference>
<keyword evidence="4" id="KW-0479">Metal-binding</keyword>
<gene>
    <name evidence="11" type="ORF">ABN253_11815</name>
</gene>
<comment type="similarity">
    <text evidence="8">Belongs to the bacterial reverse transcriptase family.</text>
</comment>
<name>A0ABV1LDF3_9GAMM</name>
<accession>A0ABV1LDF3</accession>
<dbReference type="Pfam" id="PF00078">
    <property type="entry name" value="RVT_1"/>
    <property type="match status" value="1"/>
</dbReference>
<keyword evidence="7" id="KW-0051">Antiviral defense</keyword>
<evidence type="ECO:0000256" key="2">
    <source>
        <dbReference type="ARBA" id="ARBA00022679"/>
    </source>
</evidence>
<dbReference type="PROSITE" id="PS50878">
    <property type="entry name" value="RT_POL"/>
    <property type="match status" value="1"/>
</dbReference>
<evidence type="ECO:0000256" key="6">
    <source>
        <dbReference type="ARBA" id="ARBA00022918"/>
    </source>
</evidence>
<keyword evidence="6 11" id="KW-0695">RNA-directed DNA polymerase</keyword>
<dbReference type="GO" id="GO:0003964">
    <property type="term" value="F:RNA-directed DNA polymerase activity"/>
    <property type="evidence" value="ECO:0007669"/>
    <property type="project" value="UniProtKB-KW"/>
</dbReference>
<keyword evidence="3 11" id="KW-0548">Nucleotidyltransferase</keyword>
<organism evidence="11 12">
    <name type="scientific">Proteus genomosp. 6</name>
    <dbReference type="NCBI Taxonomy" id="1311820"/>
    <lineage>
        <taxon>Bacteria</taxon>
        <taxon>Pseudomonadati</taxon>
        <taxon>Pseudomonadota</taxon>
        <taxon>Gammaproteobacteria</taxon>
        <taxon>Enterobacterales</taxon>
        <taxon>Morganellaceae</taxon>
        <taxon>Proteus</taxon>
    </lineage>
</organism>
<reference evidence="11 12" key="1">
    <citation type="submission" date="2024-04" db="EMBL/GenBank/DDBJ databases">
        <title>Role of Flies in the Dissemination of Carbapenem-Resistant Enterobacteriaceae (CRE): An Epidemiological and Genomic Study in China.</title>
        <authorList>
            <person name="Kaichao C."/>
            <person name="Zhang R."/>
            <person name="Chen S."/>
        </authorList>
    </citation>
    <scope>NUCLEOTIDE SEQUENCE [LARGE SCALE GENOMIC DNA]</scope>
    <source>
        <strain evidence="12">fly-1011</strain>
    </source>
</reference>
<evidence type="ECO:0000256" key="9">
    <source>
        <dbReference type="ARBA" id="ARBA00048173"/>
    </source>
</evidence>
<dbReference type="RefSeq" id="WP_349419948.1">
    <property type="nucleotide sequence ID" value="NZ_JBEEWF010000007.1"/>
</dbReference>
<dbReference type="EMBL" id="JBEEWF010000007">
    <property type="protein sequence ID" value="MEQ5348870.1"/>
    <property type="molecule type" value="Genomic_DNA"/>
</dbReference>
<dbReference type="InterPro" id="IPR000477">
    <property type="entry name" value="RT_dom"/>
</dbReference>
<evidence type="ECO:0000256" key="3">
    <source>
        <dbReference type="ARBA" id="ARBA00022695"/>
    </source>
</evidence>